<sequence length="315" mass="33650">MASYTERYVAAATRTVPEHNRADLRAELQASIADAIEARTENGEDHATAEHAVLTGLGDPDRLAAGYAERRNYLIGPELYRDWLRMLKLLLWAVLPVAVVGVIVRAATGASGGEIIGATVTSMLTVGVHVAFWTTLFFVILERAGVRSPSAPWTVEQLPDVRPEGAVARTDLVATLIFLAVMIGAVLWDRFEGFVQIGGQGVPVLNPQLWSAWIGVLLAILAAETIFAIVLYRNRWWTPALAVANAAIAIAAGAVGLFLTSTGVLFNSAFFDIVAVGDPAGVRQVATGVVAAGFVIVAVWDIADGVIKTVRRRRG</sequence>
<reference evidence="2 3" key="1">
    <citation type="submission" date="2020-07" db="EMBL/GenBank/DDBJ databases">
        <title>Sequencing the genomes of 1000 actinobacteria strains.</title>
        <authorList>
            <person name="Klenk H.-P."/>
        </authorList>
    </citation>
    <scope>NUCLEOTIDE SEQUENCE [LARGE SCALE GENOMIC DNA]</scope>
    <source>
        <strain evidence="2 3">DSM 22083</strain>
    </source>
</reference>
<protein>
    <submittedName>
        <fullName evidence="2">Uncharacterized protein</fullName>
    </submittedName>
</protein>
<dbReference type="InterPro" id="IPR047928">
    <property type="entry name" value="Perm_prefix_1"/>
</dbReference>
<keyword evidence="1" id="KW-1133">Transmembrane helix</keyword>
<evidence type="ECO:0000256" key="1">
    <source>
        <dbReference type="SAM" id="Phobius"/>
    </source>
</evidence>
<feature type="transmembrane region" description="Helical" evidence="1">
    <location>
        <begin position="172"/>
        <end position="191"/>
    </location>
</feature>
<feature type="transmembrane region" description="Helical" evidence="1">
    <location>
        <begin position="89"/>
        <end position="109"/>
    </location>
</feature>
<feature type="transmembrane region" description="Helical" evidence="1">
    <location>
        <begin position="244"/>
        <end position="266"/>
    </location>
</feature>
<keyword evidence="1" id="KW-0812">Transmembrane</keyword>
<organism evidence="2 3">
    <name type="scientific">Microlunatus parietis</name>
    <dbReference type="NCBI Taxonomy" id="682979"/>
    <lineage>
        <taxon>Bacteria</taxon>
        <taxon>Bacillati</taxon>
        <taxon>Actinomycetota</taxon>
        <taxon>Actinomycetes</taxon>
        <taxon>Propionibacteriales</taxon>
        <taxon>Propionibacteriaceae</taxon>
        <taxon>Microlunatus</taxon>
    </lineage>
</organism>
<dbReference type="EMBL" id="JACCBU010000001">
    <property type="protein sequence ID" value="NYE75123.1"/>
    <property type="molecule type" value="Genomic_DNA"/>
</dbReference>
<dbReference type="AlphaFoldDB" id="A0A7Y9IDV1"/>
<evidence type="ECO:0000313" key="3">
    <source>
        <dbReference type="Proteomes" id="UP000569914"/>
    </source>
</evidence>
<gene>
    <name evidence="2" type="ORF">BKA15_006452</name>
</gene>
<keyword evidence="1" id="KW-0472">Membrane</keyword>
<name>A0A7Y9IDV1_9ACTN</name>
<feature type="transmembrane region" description="Helical" evidence="1">
    <location>
        <begin position="115"/>
        <end position="141"/>
    </location>
</feature>
<dbReference type="RefSeq" id="WP_179757682.1">
    <property type="nucleotide sequence ID" value="NZ_JACCBU010000001.1"/>
</dbReference>
<dbReference type="NCBIfam" id="NF038403">
    <property type="entry name" value="perm_prefix_1"/>
    <property type="match status" value="1"/>
</dbReference>
<dbReference type="Proteomes" id="UP000569914">
    <property type="component" value="Unassembled WGS sequence"/>
</dbReference>
<keyword evidence="3" id="KW-1185">Reference proteome</keyword>
<proteinExistence type="predicted"/>
<feature type="transmembrane region" description="Helical" evidence="1">
    <location>
        <begin position="286"/>
        <end position="307"/>
    </location>
</feature>
<evidence type="ECO:0000313" key="2">
    <source>
        <dbReference type="EMBL" id="NYE75123.1"/>
    </source>
</evidence>
<feature type="transmembrane region" description="Helical" evidence="1">
    <location>
        <begin position="211"/>
        <end position="232"/>
    </location>
</feature>
<comment type="caution">
    <text evidence="2">The sequence shown here is derived from an EMBL/GenBank/DDBJ whole genome shotgun (WGS) entry which is preliminary data.</text>
</comment>
<accession>A0A7Y9IDV1</accession>